<dbReference type="GO" id="GO:0005634">
    <property type="term" value="C:nucleus"/>
    <property type="evidence" value="ECO:0007669"/>
    <property type="project" value="UniProtKB-SubCell"/>
</dbReference>
<evidence type="ECO:0000256" key="3">
    <source>
        <dbReference type="ARBA" id="ARBA00023125"/>
    </source>
</evidence>
<dbReference type="Gene3D" id="4.10.280.10">
    <property type="entry name" value="Helix-loop-helix DNA-binding domain"/>
    <property type="match status" value="1"/>
</dbReference>
<feature type="domain" description="BHLH" evidence="7">
    <location>
        <begin position="262"/>
        <end position="324"/>
    </location>
</feature>
<dbReference type="GO" id="GO:0000981">
    <property type="term" value="F:DNA-binding transcription factor activity, RNA polymerase II-specific"/>
    <property type="evidence" value="ECO:0007669"/>
    <property type="project" value="TreeGrafter"/>
</dbReference>
<evidence type="ECO:0000256" key="1">
    <source>
        <dbReference type="ARBA" id="ARBA00004123"/>
    </source>
</evidence>
<proteinExistence type="predicted"/>
<dbReference type="GO" id="GO:0000978">
    <property type="term" value="F:RNA polymerase II cis-regulatory region sequence-specific DNA binding"/>
    <property type="evidence" value="ECO:0007669"/>
    <property type="project" value="TreeGrafter"/>
</dbReference>
<dbReference type="EMBL" id="BTSX01000005">
    <property type="protein sequence ID" value="GMS97984.1"/>
    <property type="molecule type" value="Genomic_DNA"/>
</dbReference>
<keyword evidence="3" id="KW-0238">DNA-binding</keyword>
<accession>A0AAV5TUQ4</accession>
<reference evidence="8" key="1">
    <citation type="submission" date="2023-10" db="EMBL/GenBank/DDBJ databases">
        <title>Genome assembly of Pristionchus species.</title>
        <authorList>
            <person name="Yoshida K."/>
            <person name="Sommer R.J."/>
        </authorList>
    </citation>
    <scope>NUCLEOTIDE SEQUENCE</scope>
    <source>
        <strain evidence="8">RS0144</strain>
    </source>
</reference>
<dbReference type="GO" id="GO:0005667">
    <property type="term" value="C:transcription regulator complex"/>
    <property type="evidence" value="ECO:0007669"/>
    <property type="project" value="TreeGrafter"/>
</dbReference>
<organism evidence="8 9">
    <name type="scientific">Pristionchus entomophagus</name>
    <dbReference type="NCBI Taxonomy" id="358040"/>
    <lineage>
        <taxon>Eukaryota</taxon>
        <taxon>Metazoa</taxon>
        <taxon>Ecdysozoa</taxon>
        <taxon>Nematoda</taxon>
        <taxon>Chromadorea</taxon>
        <taxon>Rhabditida</taxon>
        <taxon>Rhabditina</taxon>
        <taxon>Diplogasteromorpha</taxon>
        <taxon>Diplogasteroidea</taxon>
        <taxon>Neodiplogasteridae</taxon>
        <taxon>Pristionchus</taxon>
    </lineage>
</organism>
<dbReference type="PANTHER" id="PTHR11793:SF13">
    <property type="entry name" value="PROTEIN DAUGHTERLESS"/>
    <property type="match status" value="1"/>
</dbReference>
<feature type="compositionally biased region" description="Basic and acidic residues" evidence="6">
    <location>
        <begin position="227"/>
        <end position="239"/>
    </location>
</feature>
<name>A0AAV5TUQ4_9BILA</name>
<evidence type="ECO:0000256" key="2">
    <source>
        <dbReference type="ARBA" id="ARBA00023015"/>
    </source>
</evidence>
<dbReference type="Proteomes" id="UP001432027">
    <property type="component" value="Unassembled WGS sequence"/>
</dbReference>
<evidence type="ECO:0000259" key="7">
    <source>
        <dbReference type="PROSITE" id="PS50888"/>
    </source>
</evidence>
<dbReference type="PROSITE" id="PS50888">
    <property type="entry name" value="BHLH"/>
    <property type="match status" value="1"/>
</dbReference>
<feature type="region of interest" description="Disordered" evidence="6">
    <location>
        <begin position="179"/>
        <end position="262"/>
    </location>
</feature>
<evidence type="ECO:0000313" key="8">
    <source>
        <dbReference type="EMBL" id="GMS97984.1"/>
    </source>
</evidence>
<dbReference type="InterPro" id="IPR011598">
    <property type="entry name" value="bHLH_dom"/>
</dbReference>
<dbReference type="Pfam" id="PF00010">
    <property type="entry name" value="HLH"/>
    <property type="match status" value="1"/>
</dbReference>
<keyword evidence="5" id="KW-0539">Nucleus</keyword>
<comment type="subcellular location">
    <subcellularLocation>
        <location evidence="1">Nucleus</location>
    </subcellularLocation>
</comment>
<dbReference type="GO" id="GO:0000785">
    <property type="term" value="C:chromatin"/>
    <property type="evidence" value="ECO:0007669"/>
    <property type="project" value="TreeGrafter"/>
</dbReference>
<evidence type="ECO:0000313" key="9">
    <source>
        <dbReference type="Proteomes" id="UP001432027"/>
    </source>
</evidence>
<keyword evidence="9" id="KW-1185">Reference proteome</keyword>
<evidence type="ECO:0000256" key="6">
    <source>
        <dbReference type="SAM" id="MobiDB-lite"/>
    </source>
</evidence>
<keyword evidence="4" id="KW-0804">Transcription</keyword>
<dbReference type="SMART" id="SM00353">
    <property type="entry name" value="HLH"/>
    <property type="match status" value="1"/>
</dbReference>
<feature type="compositionally biased region" description="Acidic residues" evidence="6">
    <location>
        <begin position="250"/>
        <end position="259"/>
    </location>
</feature>
<feature type="compositionally biased region" description="Low complexity" evidence="6">
    <location>
        <begin position="194"/>
        <end position="213"/>
    </location>
</feature>
<protein>
    <recommendedName>
        <fullName evidence="7">BHLH domain-containing protein</fullName>
    </recommendedName>
</protein>
<gene>
    <name evidence="8" type="ORF">PENTCL1PPCAC_20159</name>
</gene>
<evidence type="ECO:0000256" key="4">
    <source>
        <dbReference type="ARBA" id="ARBA00023163"/>
    </source>
</evidence>
<feature type="non-terminal residue" evidence="8">
    <location>
        <position position="1"/>
    </location>
</feature>
<dbReference type="AlphaFoldDB" id="A0AAV5TUQ4"/>
<dbReference type="InterPro" id="IPR051098">
    <property type="entry name" value="NeuroDiff_E-box_TFs"/>
</dbReference>
<dbReference type="SUPFAM" id="SSF47459">
    <property type="entry name" value="HLH, helix-loop-helix DNA-binding domain"/>
    <property type="match status" value="1"/>
</dbReference>
<dbReference type="InterPro" id="IPR036638">
    <property type="entry name" value="HLH_DNA-bd_sf"/>
</dbReference>
<keyword evidence="2" id="KW-0805">Transcription regulation</keyword>
<sequence length="350" mass="37135">VRLGMAATGNGNDNDPLAYSTAGYEQHYQYDPSYWAGQPPLTGYGLPPLTELANVSSSSTAPIPPSYAPDALQAMYHHWGMPYAYMPPPMAPATSYANPAAAAATSYPDPASMAAAPPLDATQQQQHNFYMQPQAPVSQAMMGTPTYPMPTAMTNQISPPTGLYDYTTMGYGGGAGPATSGGPASGAGMGVRTSSASSLPQPSAAVSTTAAAANGTPLIPPPKKKSKASELVKKPKAEDAPLSVRSLGDSEFDEYDGEEDHDRRKLNNIRERVRVKDINNAFGELRDMVSQGVSLQFDNNGVQMEKAQTKLGVLHNAVELIKILEEQVKRKNLVRNMAAAGPAKIQYPNC</sequence>
<comment type="caution">
    <text evidence="8">The sequence shown here is derived from an EMBL/GenBank/DDBJ whole genome shotgun (WGS) entry which is preliminary data.</text>
</comment>
<dbReference type="PANTHER" id="PTHR11793">
    <property type="entry name" value="BASIC HELIX-LOOP-HELIX TRANSCRIPTION FACTOR"/>
    <property type="match status" value="1"/>
</dbReference>
<evidence type="ECO:0000256" key="5">
    <source>
        <dbReference type="ARBA" id="ARBA00023242"/>
    </source>
</evidence>
<dbReference type="GO" id="GO:0046983">
    <property type="term" value="F:protein dimerization activity"/>
    <property type="evidence" value="ECO:0007669"/>
    <property type="project" value="InterPro"/>
</dbReference>